<proteinExistence type="predicted"/>
<accession>A0A9J5ZT52</accession>
<name>A0A9J5ZT52_SOLCO</name>
<keyword evidence="2" id="KW-1185">Reference proteome</keyword>
<organism evidence="1 2">
    <name type="scientific">Solanum commersonii</name>
    <name type="common">Commerson's wild potato</name>
    <name type="synonym">Commerson's nightshade</name>
    <dbReference type="NCBI Taxonomy" id="4109"/>
    <lineage>
        <taxon>Eukaryota</taxon>
        <taxon>Viridiplantae</taxon>
        <taxon>Streptophyta</taxon>
        <taxon>Embryophyta</taxon>
        <taxon>Tracheophyta</taxon>
        <taxon>Spermatophyta</taxon>
        <taxon>Magnoliopsida</taxon>
        <taxon>eudicotyledons</taxon>
        <taxon>Gunneridae</taxon>
        <taxon>Pentapetalae</taxon>
        <taxon>asterids</taxon>
        <taxon>lamiids</taxon>
        <taxon>Solanales</taxon>
        <taxon>Solanaceae</taxon>
        <taxon>Solanoideae</taxon>
        <taxon>Solaneae</taxon>
        <taxon>Solanum</taxon>
    </lineage>
</organism>
<protein>
    <submittedName>
        <fullName evidence="1">Uncharacterized protein</fullName>
    </submittedName>
</protein>
<evidence type="ECO:0000313" key="2">
    <source>
        <dbReference type="Proteomes" id="UP000824120"/>
    </source>
</evidence>
<feature type="non-terminal residue" evidence="1">
    <location>
        <position position="1"/>
    </location>
</feature>
<gene>
    <name evidence="1" type="ORF">H5410_015020</name>
</gene>
<dbReference type="EMBL" id="JACXVP010000003">
    <property type="protein sequence ID" value="KAG5615196.1"/>
    <property type="molecule type" value="Genomic_DNA"/>
</dbReference>
<dbReference type="Proteomes" id="UP000824120">
    <property type="component" value="Chromosome 3"/>
</dbReference>
<sequence>MAAPHREPQIEVPPLGVDLADTVGKAQDDDPIILNHSNTVPPLLPRLLVWLLVHPGPHYTLDAKVDSRVRGQNGRHNGSEVPGTWTIDLSSLEAKLASLRTDVDAILVAPTIEPQAAPTALADDIMLDDLFCGTAKEGLEPTHAK</sequence>
<reference evidence="1 2" key="1">
    <citation type="submission" date="2020-09" db="EMBL/GenBank/DDBJ databases">
        <title>De no assembly of potato wild relative species, Solanum commersonii.</title>
        <authorList>
            <person name="Cho K."/>
        </authorList>
    </citation>
    <scope>NUCLEOTIDE SEQUENCE [LARGE SCALE GENOMIC DNA]</scope>
    <source>
        <strain evidence="1">LZ3.2</strain>
        <tissue evidence="1">Leaf</tissue>
    </source>
</reference>
<evidence type="ECO:0000313" key="1">
    <source>
        <dbReference type="EMBL" id="KAG5615196.1"/>
    </source>
</evidence>
<comment type="caution">
    <text evidence="1">The sequence shown here is derived from an EMBL/GenBank/DDBJ whole genome shotgun (WGS) entry which is preliminary data.</text>
</comment>
<dbReference type="AlphaFoldDB" id="A0A9J5ZT52"/>